<dbReference type="SUPFAM" id="SSF53335">
    <property type="entry name" value="S-adenosyl-L-methionine-dependent methyltransferases"/>
    <property type="match status" value="1"/>
</dbReference>
<keyword evidence="2 5" id="KW-0808">Transferase</keyword>
<evidence type="ECO:0000256" key="2">
    <source>
        <dbReference type="ARBA" id="ARBA00022679"/>
    </source>
</evidence>
<proteinExistence type="predicted"/>
<name>A0A5C4JDP3_9ACTN</name>
<sequence>MNREDQVLAEDTSAFEPLYAGKAPIEGLGMRFGFAPWDIGEPQRSVMDLERAGGFTGPVLDAGCGRGAHAVYLSGRGYPVTGVDISPTAIDDARERARAQNADVEFMVADATRMDGVREGFRSVLDYGLYHCLDDDQRRVYAATVHRLCAEGATLQLFSFSETAPPGLPPAWLRVGRANLEANLSEHWRIIEIRETSSATRFTRAFLEEKRDAAPEGGVEFDPDALDEDDQGRILLPMWHVHAERV</sequence>
<dbReference type="PANTHER" id="PTHR43464">
    <property type="entry name" value="METHYLTRANSFERASE"/>
    <property type="match status" value="1"/>
</dbReference>
<evidence type="ECO:0000256" key="3">
    <source>
        <dbReference type="ARBA" id="ARBA00022691"/>
    </source>
</evidence>
<comment type="caution">
    <text evidence="5">The sequence shown here is derived from an EMBL/GenBank/DDBJ whole genome shotgun (WGS) entry which is preliminary data.</text>
</comment>
<accession>A0A5C4JDP3</accession>
<keyword evidence="3" id="KW-0949">S-adenosyl-L-methionine</keyword>
<dbReference type="GO" id="GO:0032259">
    <property type="term" value="P:methylation"/>
    <property type="evidence" value="ECO:0007669"/>
    <property type="project" value="UniProtKB-KW"/>
</dbReference>
<dbReference type="Gene3D" id="3.40.50.150">
    <property type="entry name" value="Vaccinia Virus protein VP39"/>
    <property type="match status" value="1"/>
</dbReference>
<keyword evidence="1 5" id="KW-0489">Methyltransferase</keyword>
<dbReference type="AlphaFoldDB" id="A0A5C4JDP3"/>
<evidence type="ECO:0000259" key="4">
    <source>
        <dbReference type="Pfam" id="PF13649"/>
    </source>
</evidence>
<dbReference type="RefSeq" id="WP_138645236.1">
    <property type="nucleotide sequence ID" value="NZ_VCKW01000049.1"/>
</dbReference>
<dbReference type="Proteomes" id="UP000309174">
    <property type="component" value="Unassembled WGS sequence"/>
</dbReference>
<evidence type="ECO:0000313" key="6">
    <source>
        <dbReference type="Proteomes" id="UP000309174"/>
    </source>
</evidence>
<gene>
    <name evidence="5" type="ORF">ETD83_12340</name>
</gene>
<dbReference type="Pfam" id="PF13649">
    <property type="entry name" value="Methyltransf_25"/>
    <property type="match status" value="1"/>
</dbReference>
<protein>
    <submittedName>
        <fullName evidence="5">Class I SAM-dependent methyltransferase</fullName>
    </submittedName>
</protein>
<keyword evidence="6" id="KW-1185">Reference proteome</keyword>
<dbReference type="PANTHER" id="PTHR43464:SF19">
    <property type="entry name" value="UBIQUINONE BIOSYNTHESIS O-METHYLTRANSFERASE, MITOCHONDRIAL"/>
    <property type="match status" value="1"/>
</dbReference>
<dbReference type="InterPro" id="IPR029063">
    <property type="entry name" value="SAM-dependent_MTases_sf"/>
</dbReference>
<dbReference type="InterPro" id="IPR041698">
    <property type="entry name" value="Methyltransf_25"/>
</dbReference>
<feature type="domain" description="Methyltransferase" evidence="4">
    <location>
        <begin position="59"/>
        <end position="152"/>
    </location>
</feature>
<evidence type="ECO:0000313" key="5">
    <source>
        <dbReference type="EMBL" id="TMR02603.1"/>
    </source>
</evidence>
<organism evidence="5 6">
    <name type="scientific">Actinomadura soli</name>
    <dbReference type="NCBI Taxonomy" id="2508997"/>
    <lineage>
        <taxon>Bacteria</taxon>
        <taxon>Bacillati</taxon>
        <taxon>Actinomycetota</taxon>
        <taxon>Actinomycetes</taxon>
        <taxon>Streptosporangiales</taxon>
        <taxon>Thermomonosporaceae</taxon>
        <taxon>Actinomadura</taxon>
    </lineage>
</organism>
<dbReference type="CDD" id="cd02440">
    <property type="entry name" value="AdoMet_MTases"/>
    <property type="match status" value="1"/>
</dbReference>
<reference evidence="5 6" key="1">
    <citation type="submission" date="2019-05" db="EMBL/GenBank/DDBJ databases">
        <title>Draft genome sequence of Actinomadura sp. 14C53.</title>
        <authorList>
            <person name="Saricaoglu S."/>
            <person name="Isik K."/>
        </authorList>
    </citation>
    <scope>NUCLEOTIDE SEQUENCE [LARGE SCALE GENOMIC DNA]</scope>
    <source>
        <strain evidence="5 6">14C53</strain>
    </source>
</reference>
<dbReference type="GO" id="GO:0008168">
    <property type="term" value="F:methyltransferase activity"/>
    <property type="evidence" value="ECO:0007669"/>
    <property type="project" value="UniProtKB-KW"/>
</dbReference>
<evidence type="ECO:0000256" key="1">
    <source>
        <dbReference type="ARBA" id="ARBA00022603"/>
    </source>
</evidence>
<dbReference type="OrthoDB" id="3825914at2"/>
<dbReference type="EMBL" id="VCKW01000049">
    <property type="protein sequence ID" value="TMR02603.1"/>
    <property type="molecule type" value="Genomic_DNA"/>
</dbReference>